<protein>
    <recommendedName>
        <fullName evidence="11">Molybdopterin molybdenumtransferase</fullName>
        <ecNumber evidence="11">2.10.1.1</ecNumber>
    </recommendedName>
</protein>
<dbReference type="SUPFAM" id="SSF63867">
    <property type="entry name" value="MoeA C-terminal domain-like"/>
    <property type="match status" value="1"/>
</dbReference>
<dbReference type="Proteomes" id="UP000749740">
    <property type="component" value="Unassembled WGS sequence"/>
</dbReference>
<dbReference type="Gene3D" id="2.40.340.10">
    <property type="entry name" value="MoeA, C-terminal, domain IV"/>
    <property type="match status" value="1"/>
</dbReference>
<dbReference type="InterPro" id="IPR036425">
    <property type="entry name" value="MoaB/Mog-like_dom_sf"/>
</dbReference>
<dbReference type="NCBIfam" id="NF045515">
    <property type="entry name" value="Glp_gephyrin"/>
    <property type="match status" value="1"/>
</dbReference>
<dbReference type="InterPro" id="IPR036688">
    <property type="entry name" value="MoeA_C_domain_IV_sf"/>
</dbReference>
<evidence type="ECO:0000256" key="1">
    <source>
        <dbReference type="ARBA" id="ARBA00001946"/>
    </source>
</evidence>
<dbReference type="CDD" id="cd00887">
    <property type="entry name" value="MoeA"/>
    <property type="match status" value="1"/>
</dbReference>
<comment type="pathway">
    <text evidence="3 11">Cofactor biosynthesis; molybdopterin biosynthesis.</text>
</comment>
<evidence type="ECO:0000256" key="3">
    <source>
        <dbReference type="ARBA" id="ARBA00005046"/>
    </source>
</evidence>
<dbReference type="PANTHER" id="PTHR10192:SF5">
    <property type="entry name" value="GEPHYRIN"/>
    <property type="match status" value="1"/>
</dbReference>
<dbReference type="FunFam" id="3.40.980.10:FF:000004">
    <property type="entry name" value="Molybdopterin molybdenumtransferase"/>
    <property type="match status" value="1"/>
</dbReference>
<keyword evidence="9 11" id="KW-0501">Molybdenum cofactor biosynthesis</keyword>
<dbReference type="InterPro" id="IPR005110">
    <property type="entry name" value="MoeA_linker/N"/>
</dbReference>
<evidence type="ECO:0000313" key="13">
    <source>
        <dbReference type="EMBL" id="MBX5021483.1"/>
    </source>
</evidence>
<dbReference type="PROSITE" id="PS01079">
    <property type="entry name" value="MOCF_BIOSYNTHESIS_2"/>
    <property type="match status" value="1"/>
</dbReference>
<dbReference type="GO" id="GO:0006777">
    <property type="term" value="P:Mo-molybdopterin cofactor biosynthetic process"/>
    <property type="evidence" value="ECO:0007669"/>
    <property type="project" value="UniProtKB-UniRule"/>
</dbReference>
<name>A0A9Q3QVI0_9HYPH</name>
<evidence type="ECO:0000259" key="12">
    <source>
        <dbReference type="SMART" id="SM00852"/>
    </source>
</evidence>
<dbReference type="Gene3D" id="3.40.980.10">
    <property type="entry name" value="MoaB/Mog-like domain"/>
    <property type="match status" value="1"/>
</dbReference>
<evidence type="ECO:0000313" key="14">
    <source>
        <dbReference type="Proteomes" id="UP000749740"/>
    </source>
</evidence>
<feature type="domain" description="MoaB/Mog" evidence="12">
    <location>
        <begin position="178"/>
        <end position="317"/>
    </location>
</feature>
<dbReference type="NCBIfam" id="TIGR00177">
    <property type="entry name" value="molyb_syn"/>
    <property type="match status" value="1"/>
</dbReference>
<evidence type="ECO:0000256" key="4">
    <source>
        <dbReference type="ARBA" id="ARBA00010763"/>
    </source>
</evidence>
<dbReference type="PANTHER" id="PTHR10192">
    <property type="entry name" value="MOLYBDOPTERIN BIOSYNTHESIS PROTEIN"/>
    <property type="match status" value="1"/>
</dbReference>
<dbReference type="Gene3D" id="3.90.105.10">
    <property type="entry name" value="Molybdopterin biosynthesis moea protein, domain 2"/>
    <property type="match status" value="1"/>
</dbReference>
<dbReference type="InterPro" id="IPR008284">
    <property type="entry name" value="MoCF_biosynth_CS"/>
</dbReference>
<dbReference type="InterPro" id="IPR001453">
    <property type="entry name" value="MoaB/Mog_dom"/>
</dbReference>
<comment type="function">
    <text evidence="2 11">Catalyzes the insertion of molybdate into adenylated molybdopterin with the concomitant release of AMP.</text>
</comment>
<dbReference type="Pfam" id="PF03454">
    <property type="entry name" value="MoeA_C"/>
    <property type="match status" value="1"/>
</dbReference>
<comment type="caution">
    <text evidence="13">The sequence shown here is derived from an EMBL/GenBank/DDBJ whole genome shotgun (WGS) entry which is preliminary data.</text>
</comment>
<dbReference type="SUPFAM" id="SSF53218">
    <property type="entry name" value="Molybdenum cofactor biosynthesis proteins"/>
    <property type="match status" value="1"/>
</dbReference>
<dbReference type="Pfam" id="PF00994">
    <property type="entry name" value="MoCF_biosynth"/>
    <property type="match status" value="1"/>
</dbReference>
<gene>
    <name evidence="13" type="ORF">HJB63_02630</name>
</gene>
<evidence type="ECO:0000256" key="8">
    <source>
        <dbReference type="ARBA" id="ARBA00022842"/>
    </source>
</evidence>
<dbReference type="GO" id="GO:0046872">
    <property type="term" value="F:metal ion binding"/>
    <property type="evidence" value="ECO:0007669"/>
    <property type="project" value="UniProtKB-UniRule"/>
</dbReference>
<dbReference type="AlphaFoldDB" id="A0A9Q3QVI0"/>
<dbReference type="GO" id="GO:0061599">
    <property type="term" value="F:molybdopterin molybdotransferase activity"/>
    <property type="evidence" value="ECO:0007669"/>
    <property type="project" value="UniProtKB-UniRule"/>
</dbReference>
<dbReference type="EMBL" id="JABDYC010000001">
    <property type="protein sequence ID" value="MBX5021483.1"/>
    <property type="molecule type" value="Genomic_DNA"/>
</dbReference>
<dbReference type="Pfam" id="PF03453">
    <property type="entry name" value="MoeA_N"/>
    <property type="match status" value="1"/>
</dbReference>
<evidence type="ECO:0000256" key="2">
    <source>
        <dbReference type="ARBA" id="ARBA00002901"/>
    </source>
</evidence>
<dbReference type="EC" id="2.10.1.1" evidence="11"/>
<accession>A0A9Q3QVI0</accession>
<comment type="cofactor">
    <cofactor evidence="1 11">
        <name>Mg(2+)</name>
        <dbReference type="ChEBI" id="CHEBI:18420"/>
    </cofactor>
</comment>
<proteinExistence type="inferred from homology"/>
<organism evidence="13 14">
    <name type="scientific">Rhizobium lentis</name>
    <dbReference type="NCBI Taxonomy" id="1138194"/>
    <lineage>
        <taxon>Bacteria</taxon>
        <taxon>Pseudomonadati</taxon>
        <taxon>Pseudomonadota</taxon>
        <taxon>Alphaproteobacteria</taxon>
        <taxon>Hyphomicrobiales</taxon>
        <taxon>Rhizobiaceae</taxon>
        <taxon>Rhizobium/Agrobacterium group</taxon>
        <taxon>Rhizobium</taxon>
    </lineage>
</organism>
<evidence type="ECO:0000256" key="7">
    <source>
        <dbReference type="ARBA" id="ARBA00022723"/>
    </source>
</evidence>
<dbReference type="GO" id="GO:0005829">
    <property type="term" value="C:cytosol"/>
    <property type="evidence" value="ECO:0007669"/>
    <property type="project" value="TreeGrafter"/>
</dbReference>
<comment type="catalytic activity">
    <reaction evidence="10">
        <text>adenylyl-molybdopterin + molybdate = Mo-molybdopterin + AMP + H(+)</text>
        <dbReference type="Rhea" id="RHEA:35047"/>
        <dbReference type="ChEBI" id="CHEBI:15378"/>
        <dbReference type="ChEBI" id="CHEBI:36264"/>
        <dbReference type="ChEBI" id="CHEBI:62727"/>
        <dbReference type="ChEBI" id="CHEBI:71302"/>
        <dbReference type="ChEBI" id="CHEBI:456215"/>
        <dbReference type="EC" id="2.10.1.1"/>
    </reaction>
</comment>
<keyword evidence="5 11" id="KW-0500">Molybdenum</keyword>
<reference evidence="13" key="1">
    <citation type="submission" date="2020-04" db="EMBL/GenBank/DDBJ databases">
        <title>Global-level population genomics: horizontal gene transfer, symbiosis and evolution in Rhizobia.</title>
        <authorList>
            <person name="Gai Y."/>
        </authorList>
    </citation>
    <scope>NUCLEOTIDE SEQUENCE</scope>
    <source>
        <strain evidence="13">BLR57</strain>
    </source>
</reference>
<dbReference type="RefSeq" id="WP_221105056.1">
    <property type="nucleotide sequence ID" value="NZ_JABDXY010000002.1"/>
</dbReference>
<evidence type="ECO:0000256" key="10">
    <source>
        <dbReference type="ARBA" id="ARBA00047317"/>
    </source>
</evidence>
<keyword evidence="6 11" id="KW-0808">Transferase</keyword>
<evidence type="ECO:0000256" key="11">
    <source>
        <dbReference type="RuleBase" id="RU365090"/>
    </source>
</evidence>
<dbReference type="SMART" id="SM00852">
    <property type="entry name" value="MoCF_biosynth"/>
    <property type="match status" value="1"/>
</dbReference>
<keyword evidence="8 11" id="KW-0460">Magnesium</keyword>
<evidence type="ECO:0000256" key="5">
    <source>
        <dbReference type="ARBA" id="ARBA00022505"/>
    </source>
</evidence>
<keyword evidence="7 11" id="KW-0479">Metal-binding</keyword>
<dbReference type="InterPro" id="IPR038987">
    <property type="entry name" value="MoeA-like"/>
</dbReference>
<sequence length="407" mass="43005">MNLLPVAEALDRLLSHAKPVAASETLPLAEAEGRVLAADLTARLTQPPFNASAMDGYALRRDDAPEPGAELKVIGTSSAGRGFEGSVGKGEAVRIFTGAPVPLGADSVLLQEDAEKIDGGIRTNFPVRQGQHIRPRGQDFAEGEVVLSAGTVLDFSRLTVAAGMNRPDVEVLRRPLIAILATGDELLPPGSTPGPSQIIASNTFGIAALARKAGADVIDLGIVPDDKTKITAAIDKARNAKVDVIVTLGGASVGDHDLVQATLVEAGMQLDFWRIAMRPGKPLMVGSFGETHVLGLPGNPVSSLVCSLLFLEPLIRKLASLPPARREATAEAAVTLRANDHRQDYIRAKLLKSAKGEWLVQPFDKQDSSMMKTFAHSDCLIIRPPHAPELPAGATCPVMLLRPDLLA</sequence>
<dbReference type="InterPro" id="IPR036135">
    <property type="entry name" value="MoeA_linker/N_sf"/>
</dbReference>
<evidence type="ECO:0000256" key="9">
    <source>
        <dbReference type="ARBA" id="ARBA00023150"/>
    </source>
</evidence>
<comment type="similarity">
    <text evidence="4 11">Belongs to the MoeA family.</text>
</comment>
<dbReference type="SUPFAM" id="SSF63882">
    <property type="entry name" value="MoeA N-terminal region -like"/>
    <property type="match status" value="1"/>
</dbReference>
<evidence type="ECO:0000256" key="6">
    <source>
        <dbReference type="ARBA" id="ARBA00022679"/>
    </source>
</evidence>
<dbReference type="InterPro" id="IPR005111">
    <property type="entry name" value="MoeA_C_domain_IV"/>
</dbReference>
<dbReference type="Gene3D" id="2.170.190.11">
    <property type="entry name" value="Molybdopterin biosynthesis moea protein, domain 3"/>
    <property type="match status" value="1"/>
</dbReference>
<dbReference type="FunFam" id="2.170.190.11:FF:000001">
    <property type="entry name" value="Molybdopterin molybdenumtransferase"/>
    <property type="match status" value="1"/>
</dbReference>